<dbReference type="EMBL" id="KZ679261">
    <property type="protein sequence ID" value="PTB41767.1"/>
    <property type="molecule type" value="Genomic_DNA"/>
</dbReference>
<reference evidence="1 2" key="1">
    <citation type="submission" date="2016-07" db="EMBL/GenBank/DDBJ databases">
        <title>Multiple horizontal gene transfer events from other fungi enriched the ability of initially mycotrophic Trichoderma (Ascomycota) to feed on dead plant biomass.</title>
        <authorList>
            <consortium name="DOE Joint Genome Institute"/>
            <person name="Aerts A."/>
            <person name="Atanasova L."/>
            <person name="Chenthamara K."/>
            <person name="Zhang J."/>
            <person name="Grujic M."/>
            <person name="Henrissat B."/>
            <person name="Kuo A."/>
            <person name="Salamov A."/>
            <person name="Lipzen A."/>
            <person name="Labutti K."/>
            <person name="Barry K."/>
            <person name="Miao Y."/>
            <person name="Rahimi M.J."/>
            <person name="Shen Q."/>
            <person name="Grigoriev I.V."/>
            <person name="Kubicek C.P."/>
            <person name="Druzhinina I.S."/>
        </authorList>
    </citation>
    <scope>NUCLEOTIDE SEQUENCE [LARGE SCALE GENOMIC DNA]</scope>
    <source>
        <strain evidence="1 2">CBS 433.97</strain>
    </source>
</reference>
<protein>
    <recommendedName>
        <fullName evidence="3">Nudix hydrolase domain-containing protein</fullName>
    </recommendedName>
</protein>
<accession>A0A2T3ZAD4</accession>
<evidence type="ECO:0008006" key="3">
    <source>
        <dbReference type="Google" id="ProtNLM"/>
    </source>
</evidence>
<evidence type="ECO:0000313" key="2">
    <source>
        <dbReference type="Proteomes" id="UP000240493"/>
    </source>
</evidence>
<proteinExistence type="predicted"/>
<name>A0A2T3ZAD4_TRIA4</name>
<dbReference type="InterPro" id="IPR015797">
    <property type="entry name" value="NUDIX_hydrolase-like_dom_sf"/>
</dbReference>
<gene>
    <name evidence="1" type="ORF">M441DRAFT_68783</name>
</gene>
<dbReference type="SUPFAM" id="SSF55811">
    <property type="entry name" value="Nudix"/>
    <property type="match status" value="1"/>
</dbReference>
<evidence type="ECO:0000313" key="1">
    <source>
        <dbReference type="EMBL" id="PTB41767.1"/>
    </source>
</evidence>
<organism evidence="1 2">
    <name type="scientific">Trichoderma asperellum (strain ATCC 204424 / CBS 433.97 / NBRC 101777)</name>
    <dbReference type="NCBI Taxonomy" id="1042311"/>
    <lineage>
        <taxon>Eukaryota</taxon>
        <taxon>Fungi</taxon>
        <taxon>Dikarya</taxon>
        <taxon>Ascomycota</taxon>
        <taxon>Pezizomycotina</taxon>
        <taxon>Sordariomycetes</taxon>
        <taxon>Hypocreomycetidae</taxon>
        <taxon>Hypocreales</taxon>
        <taxon>Hypocreaceae</taxon>
        <taxon>Trichoderma</taxon>
    </lineage>
</organism>
<dbReference type="Proteomes" id="UP000240493">
    <property type="component" value="Unassembled WGS sequence"/>
</dbReference>
<dbReference type="OrthoDB" id="10259236at2759"/>
<dbReference type="Gene3D" id="3.90.79.10">
    <property type="entry name" value="Nucleoside Triphosphate Pyrophosphohydrolase"/>
    <property type="match status" value="1"/>
</dbReference>
<dbReference type="AlphaFoldDB" id="A0A2T3ZAD4"/>
<sequence>MAAPQFKTEIYTVDKLVESAGTILFRLLAREVCILHSVQRRRNLSEGSQDTAIRKTTEELGVPCYLLSVGLVSRVCPTVKTGDVPDGLRLFKSTRELIAMQQWQIADGEMKLIWWFLAAVDEKEVLRLHEKQKFEVEFHSYDEAVQA</sequence>
<keyword evidence="2" id="KW-1185">Reference proteome</keyword>